<feature type="binding site" evidence="10">
    <location>
        <begin position="429"/>
        <end position="431"/>
    </location>
    <ligand>
        <name>L-methionine</name>
        <dbReference type="ChEBI" id="CHEBI:57844"/>
    </ligand>
</feature>
<feature type="binding site" evidence="10">
    <location>
        <position position="559"/>
    </location>
    <ligand>
        <name>5-methyltetrahydropteroyltri-L-glutamate</name>
        <dbReference type="ChEBI" id="CHEBI:58207"/>
    </ligand>
</feature>
<keyword evidence="6 10" id="KW-0808">Transferase</keyword>
<keyword evidence="4 10" id="KW-0489">Methyltransferase</keyword>
<feature type="binding site" evidence="10">
    <location>
        <begin position="15"/>
        <end position="18"/>
    </location>
    <ligand>
        <name>5-methyltetrahydropteroyltri-L-glutamate</name>
        <dbReference type="ChEBI" id="CHEBI:58207"/>
    </ligand>
</feature>
<dbReference type="GO" id="GO:0032259">
    <property type="term" value="P:methylation"/>
    <property type="evidence" value="ECO:0007669"/>
    <property type="project" value="UniProtKB-KW"/>
</dbReference>
<dbReference type="NCBIfam" id="NF003556">
    <property type="entry name" value="PRK05222.1"/>
    <property type="match status" value="1"/>
</dbReference>
<feature type="binding site" evidence="10">
    <location>
        <position position="482"/>
    </location>
    <ligand>
        <name>L-methionine</name>
        <dbReference type="ChEBI" id="CHEBI:57844"/>
    </ligand>
</feature>
<keyword evidence="9 10" id="KW-0486">Methionine biosynthesis</keyword>
<feature type="binding site" evidence="10">
    <location>
        <position position="664"/>
    </location>
    <ligand>
        <name>Zn(2+)</name>
        <dbReference type="ChEBI" id="CHEBI:29105"/>
        <note>catalytic</note>
    </ligand>
</feature>
<dbReference type="EMBL" id="CAWVOH010000002">
    <property type="protein sequence ID" value="CAK8054457.1"/>
    <property type="molecule type" value="Genomic_DNA"/>
</dbReference>
<dbReference type="RefSeq" id="WP_349642004.1">
    <property type="nucleotide sequence ID" value="NZ_CAWVOH010000002.1"/>
</dbReference>
<feature type="binding site" evidence="10">
    <location>
        <position position="642"/>
    </location>
    <ligand>
        <name>Zn(2+)</name>
        <dbReference type="ChEBI" id="CHEBI:29105"/>
        <note>catalytic</note>
    </ligand>
</feature>
<comment type="similarity">
    <text evidence="3 10">Belongs to the vitamin-B12 independent methionine synthase family.</text>
</comment>
<dbReference type="EC" id="2.1.1.14" evidence="10"/>
<evidence type="ECO:0000256" key="6">
    <source>
        <dbReference type="ARBA" id="ARBA00022679"/>
    </source>
</evidence>
<feature type="binding site" evidence="10">
    <location>
        <position position="725"/>
    </location>
    <ligand>
        <name>Zn(2+)</name>
        <dbReference type="ChEBI" id="CHEBI:29105"/>
        <note>catalytic</note>
    </ligand>
</feature>
<evidence type="ECO:0000256" key="10">
    <source>
        <dbReference type="HAMAP-Rule" id="MF_00172"/>
    </source>
</evidence>
<evidence type="ECO:0000256" key="7">
    <source>
        <dbReference type="ARBA" id="ARBA00022723"/>
    </source>
</evidence>
<protein>
    <recommendedName>
        <fullName evidence="10">5-methyltetrahydropteroyltriglutamate--homocysteine methyltransferase</fullName>
        <ecNumber evidence="10">2.1.1.14</ecNumber>
    </recommendedName>
    <alternativeName>
        <fullName evidence="10">Cobalamin-independent methionine synthase</fullName>
    </alternativeName>
    <alternativeName>
        <fullName evidence="10">Methionine synthase, vitamin-B12 independent isozyme</fullName>
    </alternativeName>
</protein>
<comment type="pathway">
    <text evidence="2 10">Amino-acid biosynthesis; L-methionine biosynthesis via de novo pathway; L-methionine from L-homocysteine (MetE route): step 1/1.</text>
</comment>
<name>A0ABM9N5N4_9LACO</name>
<feature type="domain" description="Cobalamin-independent methionine synthase MetE N-terminal" evidence="12">
    <location>
        <begin position="3"/>
        <end position="311"/>
    </location>
</feature>
<keyword evidence="14" id="KW-1185">Reference proteome</keyword>
<dbReference type="GO" id="GO:0003871">
    <property type="term" value="F:5-methyltetrahydropteroyltriglutamate-homocysteine S-methyltransferase activity"/>
    <property type="evidence" value="ECO:0007669"/>
    <property type="project" value="UniProtKB-EC"/>
</dbReference>
<evidence type="ECO:0000256" key="1">
    <source>
        <dbReference type="ARBA" id="ARBA00002777"/>
    </source>
</evidence>
<dbReference type="HAMAP" id="MF_00172">
    <property type="entry name" value="Meth_synth"/>
    <property type="match status" value="1"/>
</dbReference>
<dbReference type="PANTHER" id="PTHR30519">
    <property type="entry name" value="5-METHYLTETRAHYDROPTEROYLTRIGLUTAMATE--HOMOCYSTEINE METHYLTRANSFERASE"/>
    <property type="match status" value="1"/>
</dbReference>
<dbReference type="InterPro" id="IPR002629">
    <property type="entry name" value="Met_Synth_C/arc"/>
</dbReference>
<sequence length="760" mass="87053">MSTNIIGFPRIGENRELKRATEKYWKGEIDQDQLNDIADGLKDKNWQKQAESGLTWIATGDFSYFDNLLDLANLLNIIPKRYKDLKLNPLDTYFAQARGYQSEGKSVKALPLKKWFNTNYHYLVPEFDDDTEVRLAGDTLFQDLTKALKKHKNVKTSLIGPFTLLKLGHFSGEKQARNFAPAVVAAYKDIFKKLNEHQLAWLQIDEPAIVFDLSDDDRALFKEIYKDLLSEKHNFKVNLQTYFGDVRDIYDDLIELDFDGLGLDFLEGKESLDIVGKKGFPADKVLFAGVLNGKNIWRNNYTATINLLKKLPVTEDNLVISTSCSLLHVPYNVDNETELASDIKQHLSFAYQKLNELNDLNAIYFDGHKDKLDENQKVFDNIQHPADTAVQKRVQDLKDSDFVRSPERAKREVLQKKRFNLPELPTTTIGSFPQTKDVRENRSRFRKGEINREQYQEFIDEKIKRIIKWQEEAGFDVLVHGEYERNDMVEYFGENLAGFVFTKKAWVQSYGSRAVKPPIIWGDVSRKHPISVATSTYAQSLTDKPVKGMLTGPVTIFNWSFPREDISPKESVTQIALAIQDEVLDLEKHGIAIIQIDEAALREKLPLRKTDWYSQYLDWAVPAFKLVHSRVQPETQIHTHMCYSEFNDIIPAIDALDADVISFEASRSDLSIIDELKKNHFETEVGPGVYDIHSPRIPSTDEIHGIIQKILAKLPVDKVWVNPDCGLKTRGEAETFASLENLVSATKQTRAELSENLVKE</sequence>
<feature type="binding site" evidence="10">
    <location>
        <position position="114"/>
    </location>
    <ligand>
        <name>5-methyltetrahydropteroyltri-L-glutamate</name>
        <dbReference type="ChEBI" id="CHEBI:58207"/>
    </ligand>
</feature>
<proteinExistence type="inferred from homology"/>
<dbReference type="NCBIfam" id="TIGR01371">
    <property type="entry name" value="met_syn_B12ind"/>
    <property type="match status" value="1"/>
</dbReference>
<gene>
    <name evidence="10" type="primary">metE</name>
    <name evidence="13" type="ORF">R54876_GBNLAHCA_01026</name>
</gene>
<evidence type="ECO:0000256" key="5">
    <source>
        <dbReference type="ARBA" id="ARBA00022605"/>
    </source>
</evidence>
<feature type="binding site" evidence="10">
    <location>
        <position position="603"/>
    </location>
    <ligand>
        <name>5-methyltetrahydropteroyltri-L-glutamate</name>
        <dbReference type="ChEBI" id="CHEBI:58207"/>
    </ligand>
</feature>
<keyword evidence="10" id="KW-0677">Repeat</keyword>
<evidence type="ECO:0000313" key="14">
    <source>
        <dbReference type="Proteomes" id="UP001314241"/>
    </source>
</evidence>
<reference evidence="13 14" key="1">
    <citation type="submission" date="2024-01" db="EMBL/GenBank/DDBJ databases">
        <authorList>
            <person name="Botero Cardona J."/>
        </authorList>
    </citation>
    <scope>NUCLEOTIDE SEQUENCE [LARGE SCALE GENOMIC DNA]</scope>
    <source>
        <strain evidence="13 14">LMG 33000</strain>
    </source>
</reference>
<comment type="cofactor">
    <cofactor evidence="10">
        <name>Zn(2+)</name>
        <dbReference type="ChEBI" id="CHEBI:29105"/>
    </cofactor>
    <text evidence="10">Binds 1 zinc ion per subunit.</text>
</comment>
<dbReference type="CDD" id="cd03311">
    <property type="entry name" value="CIMS_C_terminal_like"/>
    <property type="match status" value="1"/>
</dbReference>
<feature type="domain" description="Cobalamin-independent methionine synthase MetE C-terminal/archaeal" evidence="11">
    <location>
        <begin position="424"/>
        <end position="747"/>
    </location>
</feature>
<organism evidence="13 14">
    <name type="scientific">Eupransor demetentiae</name>
    <dbReference type="NCBI Taxonomy" id="3109584"/>
    <lineage>
        <taxon>Bacteria</taxon>
        <taxon>Bacillati</taxon>
        <taxon>Bacillota</taxon>
        <taxon>Bacilli</taxon>
        <taxon>Lactobacillales</taxon>
        <taxon>Lactobacillaceae</taxon>
        <taxon>Eupransor</taxon>
    </lineage>
</organism>
<evidence type="ECO:0000256" key="2">
    <source>
        <dbReference type="ARBA" id="ARBA00004681"/>
    </source>
</evidence>
<dbReference type="SUPFAM" id="SSF51726">
    <property type="entry name" value="UROD/MetE-like"/>
    <property type="match status" value="2"/>
</dbReference>
<comment type="catalytic activity">
    <reaction evidence="10">
        <text>5-methyltetrahydropteroyltri-L-glutamate + L-homocysteine = tetrahydropteroyltri-L-glutamate + L-methionine</text>
        <dbReference type="Rhea" id="RHEA:21196"/>
        <dbReference type="ChEBI" id="CHEBI:57844"/>
        <dbReference type="ChEBI" id="CHEBI:58140"/>
        <dbReference type="ChEBI" id="CHEBI:58199"/>
        <dbReference type="ChEBI" id="CHEBI:58207"/>
        <dbReference type="EC" id="2.1.1.14"/>
    </reaction>
</comment>
<keyword evidence="5 10" id="KW-0028">Amino-acid biosynthesis</keyword>
<evidence type="ECO:0000259" key="11">
    <source>
        <dbReference type="Pfam" id="PF01717"/>
    </source>
</evidence>
<evidence type="ECO:0000256" key="9">
    <source>
        <dbReference type="ARBA" id="ARBA00023167"/>
    </source>
</evidence>
<feature type="binding site" evidence="10">
    <location>
        <position position="482"/>
    </location>
    <ligand>
        <name>L-homocysteine</name>
        <dbReference type="ChEBI" id="CHEBI:58199"/>
    </ligand>
</feature>
<dbReference type="PIRSF" id="PIRSF000382">
    <property type="entry name" value="MeTrfase_B12_ind"/>
    <property type="match status" value="1"/>
</dbReference>
<comment type="function">
    <text evidence="1 10">Catalyzes the transfer of a methyl group from 5-methyltetrahydrofolate to homocysteine resulting in methionine formation.</text>
</comment>
<feature type="active site" description="Proton donor" evidence="10">
    <location>
        <position position="693"/>
    </location>
</feature>
<accession>A0ABM9N5N4</accession>
<feature type="binding site" evidence="10">
    <location>
        <position position="640"/>
    </location>
    <ligand>
        <name>Zn(2+)</name>
        <dbReference type="ChEBI" id="CHEBI:29105"/>
        <note>catalytic</note>
    </ligand>
</feature>
<keyword evidence="8 10" id="KW-0862">Zinc</keyword>
<dbReference type="Gene3D" id="3.20.20.210">
    <property type="match status" value="2"/>
</dbReference>
<dbReference type="Pfam" id="PF01717">
    <property type="entry name" value="Meth_synt_2"/>
    <property type="match status" value="1"/>
</dbReference>
<comment type="caution">
    <text evidence="10">Lacks conserved residue(s) required for the propagation of feature annotation.</text>
</comment>
<feature type="binding site" evidence="10">
    <location>
        <position position="597"/>
    </location>
    <ligand>
        <name>L-methionine</name>
        <dbReference type="ChEBI" id="CHEBI:57844"/>
    </ligand>
</feature>
<dbReference type="CDD" id="cd03312">
    <property type="entry name" value="CIMS_N_terminal_like"/>
    <property type="match status" value="1"/>
</dbReference>
<feature type="binding site" evidence="10">
    <location>
        <begin position="429"/>
        <end position="431"/>
    </location>
    <ligand>
        <name>L-homocysteine</name>
        <dbReference type="ChEBI" id="CHEBI:58199"/>
    </ligand>
</feature>
<evidence type="ECO:0000256" key="3">
    <source>
        <dbReference type="ARBA" id="ARBA00009553"/>
    </source>
</evidence>
<comment type="caution">
    <text evidence="13">The sequence shown here is derived from an EMBL/GenBank/DDBJ whole genome shotgun (WGS) entry which is preliminary data.</text>
</comment>
<dbReference type="Proteomes" id="UP001314241">
    <property type="component" value="Unassembled WGS sequence"/>
</dbReference>
<evidence type="ECO:0000313" key="13">
    <source>
        <dbReference type="EMBL" id="CAK8054457.1"/>
    </source>
</evidence>
<dbReference type="InterPro" id="IPR013215">
    <property type="entry name" value="Cbl-indep_Met_Synth_N"/>
</dbReference>
<dbReference type="InterPro" id="IPR038071">
    <property type="entry name" value="UROD/MetE-like_sf"/>
</dbReference>
<evidence type="ECO:0000256" key="4">
    <source>
        <dbReference type="ARBA" id="ARBA00022603"/>
    </source>
</evidence>
<dbReference type="Pfam" id="PF08267">
    <property type="entry name" value="Meth_synt_1"/>
    <property type="match status" value="1"/>
</dbReference>
<keyword evidence="7 10" id="KW-0479">Metal-binding</keyword>
<evidence type="ECO:0000259" key="12">
    <source>
        <dbReference type="Pfam" id="PF08267"/>
    </source>
</evidence>
<feature type="binding site" evidence="10">
    <location>
        <position position="597"/>
    </location>
    <ligand>
        <name>L-homocysteine</name>
        <dbReference type="ChEBI" id="CHEBI:58199"/>
    </ligand>
</feature>
<dbReference type="InterPro" id="IPR006276">
    <property type="entry name" value="Cobalamin-indep_Met_synthase"/>
</dbReference>
<evidence type="ECO:0000256" key="8">
    <source>
        <dbReference type="ARBA" id="ARBA00022833"/>
    </source>
</evidence>